<dbReference type="SUPFAM" id="SSF56672">
    <property type="entry name" value="DNA/RNA polymerases"/>
    <property type="match status" value="1"/>
</dbReference>
<dbReference type="GO" id="GO:0006351">
    <property type="term" value="P:DNA-templated transcription"/>
    <property type="evidence" value="ECO:0007669"/>
    <property type="project" value="InterPro"/>
</dbReference>
<evidence type="ECO:0000313" key="6">
    <source>
        <dbReference type="EMBL" id="QBJ04628.1"/>
    </source>
</evidence>
<accession>A0A481W7J7</accession>
<dbReference type="GO" id="GO:0003723">
    <property type="term" value="F:RNA binding"/>
    <property type="evidence" value="ECO:0007669"/>
    <property type="project" value="InterPro"/>
</dbReference>
<organism evidence="6">
    <name type="scientific">Tasmanian devil-associated picobirnavirus 5</name>
    <dbReference type="NCBI Taxonomy" id="2529457"/>
    <lineage>
        <taxon>Viruses</taxon>
        <taxon>Riboviria</taxon>
        <taxon>Orthornavirae</taxon>
        <taxon>Pisuviricota</taxon>
        <taxon>Duplopiviricetes</taxon>
        <taxon>Durnavirales</taxon>
        <taxon>Picobirnaviridae</taxon>
        <taxon>Orthopicobirnavirus</taxon>
    </lineage>
</organism>
<keyword evidence="3" id="KW-0548">Nucleotidyltransferase</keyword>
<dbReference type="CDD" id="cd23185">
    <property type="entry name" value="dsRNAv_Picobirnaviridae_RdRp"/>
    <property type="match status" value="1"/>
</dbReference>
<keyword evidence="1 6" id="KW-0696">RNA-directed RNA polymerase</keyword>
<reference evidence="6" key="1">
    <citation type="submission" date="2019-02" db="EMBL/GenBank/DDBJ databases">
        <title>Fecal viral diversity of captive and wild Tasmanian devils characterized using virion-enriched metagenomics and meta-transcriptomics.</title>
        <authorList>
            <person name="Chong R."/>
            <person name="Shi M."/>
            <person name="Grueber C."/>
            <person name="Holmes E.C."/>
            <person name="Hogg C.J."/>
            <person name="Belov K."/>
            <person name="Barrs V.R."/>
        </authorList>
    </citation>
    <scope>NUCLEOTIDE SEQUENCE</scope>
    <source>
        <strain evidence="6">Stoney Head/Tasmania/Sarcophilus_harrisii/2016/DN141112</strain>
    </source>
</reference>
<evidence type="ECO:0000256" key="4">
    <source>
        <dbReference type="ARBA" id="ARBA00022953"/>
    </source>
</evidence>
<evidence type="ECO:0000256" key="1">
    <source>
        <dbReference type="ARBA" id="ARBA00022484"/>
    </source>
</evidence>
<keyword evidence="2" id="KW-0808">Transferase</keyword>
<proteinExistence type="predicted"/>
<sequence length="542" mass="61783">MKGGFTMNETKLNSNLLSVIDNNNGLRNYLDGLLTGKEATPRSSLYNLSGKTEMLEPDEILERWMQHLNSLKGSDPFSENVFQFDSHQLEKWGPQGAVAPISELMDEIVLPTFSGSKKIPKAFNSSAWATAKANVVQTLYAAGAYRLQPVSYKRVIDDMRVRDTLESNSGWPLFTKRNKPEVIAQSIREAETGLWETYPAIALFRNYNQKTRLVWMFPMSANLVEGSFFQPLQSVLIKSRIEYVSEFLSPWKGFEHVRMVVDETYKSGLFESIAASDFSATDAHFQLHTTMEVFDVIKHCFQRKYWGALRESLIYMHRIPLIVGPNTMLVGEHGVSSGSNWTNFVETIFDMILSEYVSILTLDNASGLYAIGDDMAWKLDQFDEHFAESLSKFGKDVGQEIKADKTTNDLDKVKSLQRLFQRGYLRPDGTIRAVYSTVRALKSLVYPERFHKPQVWTKDMEAIRDFMILENCVDHPLFHEFCSFVASGDPHLKEFANYSAAKQQNLLRQSKLLPGLNTTYNQEKRDQSLASFESVKFISTIS</sequence>
<evidence type="ECO:0000259" key="5">
    <source>
        <dbReference type="Pfam" id="PF00680"/>
    </source>
</evidence>
<keyword evidence="4" id="KW-0693">Viral RNA replication</keyword>
<dbReference type="Pfam" id="PF00680">
    <property type="entry name" value="RdRP_1"/>
    <property type="match status" value="1"/>
</dbReference>
<dbReference type="InterPro" id="IPR001205">
    <property type="entry name" value="RNA-dir_pol_C"/>
</dbReference>
<evidence type="ECO:0000256" key="3">
    <source>
        <dbReference type="ARBA" id="ARBA00022695"/>
    </source>
</evidence>
<dbReference type="EMBL" id="MK521924">
    <property type="protein sequence ID" value="QBJ04628.1"/>
    <property type="molecule type" value="Genomic_RNA"/>
</dbReference>
<name>A0A481W7J7_9VIRU</name>
<dbReference type="GO" id="GO:0003968">
    <property type="term" value="F:RNA-directed RNA polymerase activity"/>
    <property type="evidence" value="ECO:0007669"/>
    <property type="project" value="UniProtKB-KW"/>
</dbReference>
<evidence type="ECO:0000256" key="2">
    <source>
        <dbReference type="ARBA" id="ARBA00022679"/>
    </source>
</evidence>
<dbReference type="InterPro" id="IPR043502">
    <property type="entry name" value="DNA/RNA_pol_sf"/>
</dbReference>
<feature type="domain" description="RNA-directed RNA polymerase C-terminal" evidence="5">
    <location>
        <begin position="209"/>
        <end position="446"/>
    </location>
</feature>
<protein>
    <submittedName>
        <fullName evidence="6">RNA-dependent RNA polymerase</fullName>
    </submittedName>
</protein>